<evidence type="ECO:0000313" key="2">
    <source>
        <dbReference type="Proteomes" id="UP001054889"/>
    </source>
</evidence>
<dbReference type="Pfam" id="PF07893">
    <property type="entry name" value="DUF1668"/>
    <property type="match status" value="2"/>
</dbReference>
<accession>A0AAV5DH48</accession>
<dbReference type="PANTHER" id="PTHR33085">
    <property type="entry name" value="OS12G0113100 PROTEIN-RELATED"/>
    <property type="match status" value="1"/>
</dbReference>
<name>A0AAV5DH48_ELECO</name>
<dbReference type="PANTHER" id="PTHR33085:SF102">
    <property type="entry name" value="DUF1618 DOMAIN-CONTAINING PROTEIN"/>
    <property type="match status" value="1"/>
</dbReference>
<keyword evidence="2" id="KW-1185">Reference proteome</keyword>
<proteinExistence type="predicted"/>
<reference evidence="1" key="1">
    <citation type="journal article" date="2018" name="DNA Res.">
        <title>Multiple hybrid de novo genome assembly of finger millet, an orphan allotetraploid crop.</title>
        <authorList>
            <person name="Hatakeyama M."/>
            <person name="Aluri S."/>
            <person name="Balachadran M.T."/>
            <person name="Sivarajan S.R."/>
            <person name="Patrignani A."/>
            <person name="Gruter S."/>
            <person name="Poveda L."/>
            <person name="Shimizu-Inatsugi R."/>
            <person name="Baeten J."/>
            <person name="Francoijs K.J."/>
            <person name="Nataraja K.N."/>
            <person name="Reddy Y.A.N."/>
            <person name="Phadnis S."/>
            <person name="Ravikumar R.L."/>
            <person name="Schlapbach R."/>
            <person name="Sreeman S.M."/>
            <person name="Shimizu K.K."/>
        </authorList>
    </citation>
    <scope>NUCLEOTIDE SEQUENCE</scope>
</reference>
<organism evidence="1 2">
    <name type="scientific">Eleusine coracana subsp. coracana</name>
    <dbReference type="NCBI Taxonomy" id="191504"/>
    <lineage>
        <taxon>Eukaryota</taxon>
        <taxon>Viridiplantae</taxon>
        <taxon>Streptophyta</taxon>
        <taxon>Embryophyta</taxon>
        <taxon>Tracheophyta</taxon>
        <taxon>Spermatophyta</taxon>
        <taxon>Magnoliopsida</taxon>
        <taxon>Liliopsida</taxon>
        <taxon>Poales</taxon>
        <taxon>Poaceae</taxon>
        <taxon>PACMAD clade</taxon>
        <taxon>Chloridoideae</taxon>
        <taxon>Cynodonteae</taxon>
        <taxon>Eleusininae</taxon>
        <taxon>Eleusine</taxon>
    </lineage>
</organism>
<dbReference type="InterPro" id="IPR012871">
    <property type="entry name" value="DUF1668_ORYSA"/>
</dbReference>
<dbReference type="SUPFAM" id="SSF50965">
    <property type="entry name" value="Galactose oxidase, central domain"/>
    <property type="match status" value="1"/>
</dbReference>
<evidence type="ECO:0000313" key="1">
    <source>
        <dbReference type="EMBL" id="GJN10149.1"/>
    </source>
</evidence>
<protein>
    <submittedName>
        <fullName evidence="1">Uncharacterized protein</fullName>
    </submittedName>
</protein>
<dbReference type="EMBL" id="BQKI01000017">
    <property type="protein sequence ID" value="GJN10149.1"/>
    <property type="molecule type" value="Genomic_DNA"/>
</dbReference>
<dbReference type="InterPro" id="IPR011043">
    <property type="entry name" value="Gal_Oxase/kelch_b-propeller"/>
</dbReference>
<comment type="caution">
    <text evidence="1">The sequence shown here is derived from an EMBL/GenBank/DDBJ whole genome shotgun (WGS) entry which is preliminary data.</text>
</comment>
<dbReference type="AlphaFoldDB" id="A0AAV5DH48"/>
<dbReference type="Proteomes" id="UP001054889">
    <property type="component" value="Unassembled WGS sequence"/>
</dbReference>
<sequence length="576" mass="64532">MIRRYVNLVATNRKIIGCIYSLHRLDVSKHLFYPSRVEAEAANENASNGGGKASKIGGLRRLHWARMCFKICPAATIDMFTLSSSSRSDSRILQISEEGPTLLYDVESCSMSTIGSPCGPLGCRPIGGGDSCCSFQVMNLNKHLSKCQNPPLQPFLDRNSDFASRITSFTVVDGGKPSVYLPILWEHIASTRGDRTSGRLVTGICPWTGKPSLQPTLTPGLVSPSKPISALGATSYLHPWTSPPWMTLQYVWEDFRPPLEEERVLNDQPPPPPPLTCLRSYSISALAYVVKRHSSSDGRIIRISNKGDAAVYDAISRSTVSIPCFGGSLGFQPTIISIACTGKKEDKLYVINERCQHHSFKVLDFNEHPPQWQDLPALPFPKNYDIHYFTVLDDGATICVSDMSNGVYCFDTRRLKWWQARDWYLPFKYRAEHVPELDALFGFSPFDRTFLCEGHQLCASSDQYLFAMDAHQAPTLQHVWEYLRPPEEEEKLALGQRFLNAVVTRTVEWEELDRQLLNLGGGRFSIANMFRETQRVSLTQFEDLDHIGTEFLVLTGVEVLRSSGGDGEAQVLTIHV</sequence>
<gene>
    <name evidence="1" type="primary">ga28216</name>
    <name evidence="1" type="ORF">PR202_ga28216</name>
</gene>
<reference evidence="1" key="2">
    <citation type="submission" date="2021-12" db="EMBL/GenBank/DDBJ databases">
        <title>Resequencing data analysis of finger millet.</title>
        <authorList>
            <person name="Hatakeyama M."/>
            <person name="Aluri S."/>
            <person name="Balachadran M.T."/>
            <person name="Sivarajan S.R."/>
            <person name="Poveda L."/>
            <person name="Shimizu-Inatsugi R."/>
            <person name="Schlapbach R."/>
            <person name="Sreeman S.M."/>
            <person name="Shimizu K.K."/>
        </authorList>
    </citation>
    <scope>NUCLEOTIDE SEQUENCE</scope>
</reference>